<organism evidence="1 2">
    <name type="scientific">Allobacillus salarius</name>
    <dbReference type="NCBI Taxonomy" id="1955272"/>
    <lineage>
        <taxon>Bacteria</taxon>
        <taxon>Bacillati</taxon>
        <taxon>Bacillota</taxon>
        <taxon>Bacilli</taxon>
        <taxon>Bacillales</taxon>
        <taxon>Bacillaceae</taxon>
        <taxon>Allobacillus</taxon>
    </lineage>
</organism>
<gene>
    <name evidence="1" type="ORF">FPQ13_13285</name>
</gene>
<reference evidence="1 2" key="1">
    <citation type="submission" date="2019-07" db="EMBL/GenBank/DDBJ databases">
        <title>Allobacillus sp. nov. SKP isolated from shrimp paste of Euphausiacea.</title>
        <authorList>
            <person name="Kanchanasin P."/>
            <person name="Tanasupawat S."/>
            <person name="Shi W."/>
            <person name="Wu L."/>
            <person name="Ma J."/>
        </authorList>
    </citation>
    <scope>NUCLEOTIDE SEQUENCE [LARGE SCALE GENOMIC DNA]</scope>
    <source>
        <strain evidence="1 2">SKP4-8</strain>
    </source>
</reference>
<proteinExistence type="predicted"/>
<keyword evidence="1" id="KW-0378">Hydrolase</keyword>
<comment type="caution">
    <text evidence="1">The sequence shown here is derived from an EMBL/GenBank/DDBJ whole genome shotgun (WGS) entry which is preliminary data.</text>
</comment>
<sequence>LGLTLEDYVNAQILACSELDVPVYDAYHTDYFKPYNPAFRKSSMPDGLHPNERGHEVIMYELIKNYYQFYG</sequence>
<keyword evidence="2" id="KW-1185">Reference proteome</keyword>
<accession>A0A556P652</accession>
<evidence type="ECO:0000313" key="2">
    <source>
        <dbReference type="Proteomes" id="UP000316425"/>
    </source>
</evidence>
<dbReference type="RefSeq" id="WP_144089754.1">
    <property type="nucleotide sequence ID" value="NZ_VMHE01000092.1"/>
</dbReference>
<evidence type="ECO:0000313" key="1">
    <source>
        <dbReference type="EMBL" id="TSJ59884.1"/>
    </source>
</evidence>
<dbReference type="GO" id="GO:0016787">
    <property type="term" value="F:hydrolase activity"/>
    <property type="evidence" value="ECO:0007669"/>
    <property type="project" value="UniProtKB-KW"/>
</dbReference>
<dbReference type="EMBL" id="VMHE01000092">
    <property type="protein sequence ID" value="TSJ59884.1"/>
    <property type="molecule type" value="Genomic_DNA"/>
</dbReference>
<dbReference type="OrthoDB" id="2060945at2"/>
<dbReference type="AlphaFoldDB" id="A0A556P652"/>
<dbReference type="InterPro" id="IPR036514">
    <property type="entry name" value="SGNH_hydro_sf"/>
</dbReference>
<name>A0A556P652_9BACI</name>
<feature type="non-terminal residue" evidence="1">
    <location>
        <position position="1"/>
    </location>
</feature>
<protein>
    <submittedName>
        <fullName evidence="1">SGNH/GDSL hydrolase family protein</fullName>
    </submittedName>
</protein>
<dbReference type="CDD" id="cd00229">
    <property type="entry name" value="SGNH_hydrolase"/>
    <property type="match status" value="1"/>
</dbReference>
<dbReference type="Proteomes" id="UP000316425">
    <property type="component" value="Unassembled WGS sequence"/>
</dbReference>
<dbReference type="SUPFAM" id="SSF52266">
    <property type="entry name" value="SGNH hydrolase"/>
    <property type="match status" value="1"/>
</dbReference>
<dbReference type="Gene3D" id="3.40.50.1110">
    <property type="entry name" value="SGNH hydrolase"/>
    <property type="match status" value="1"/>
</dbReference>